<feature type="compositionally biased region" description="Pro residues" evidence="1">
    <location>
        <begin position="190"/>
        <end position="224"/>
    </location>
</feature>
<evidence type="ECO:0000313" key="3">
    <source>
        <dbReference type="EMBL" id="AXV10266.1"/>
    </source>
</evidence>
<dbReference type="EMBL" id="CP031166">
    <property type="protein sequence ID" value="AXV10266.1"/>
    <property type="molecule type" value="Genomic_DNA"/>
</dbReference>
<reference evidence="3 4" key="1">
    <citation type="submission" date="2018-09" db="EMBL/GenBank/DDBJ databases">
        <title>Complete genome sequence of Euzebya sp. DY32-46 isolated from seawater of Pacific Ocean.</title>
        <authorList>
            <person name="Xu L."/>
            <person name="Wu Y.-H."/>
            <person name="Xu X.-W."/>
        </authorList>
    </citation>
    <scope>NUCLEOTIDE SEQUENCE [LARGE SCALE GENOMIC DNA]</scope>
    <source>
        <strain evidence="3 4">DY32-46</strain>
        <plasmid evidence="4">pedy32-46i</plasmid>
    </source>
</reference>
<keyword evidence="3" id="KW-0614">Plasmid</keyword>
<proteinExistence type="predicted"/>
<organism evidence="3 4">
    <name type="scientific">Euzebya pacifica</name>
    <dbReference type="NCBI Taxonomy" id="1608957"/>
    <lineage>
        <taxon>Bacteria</taxon>
        <taxon>Bacillati</taxon>
        <taxon>Actinomycetota</taxon>
        <taxon>Nitriliruptoria</taxon>
        <taxon>Euzebyales</taxon>
    </lineage>
</organism>
<feature type="region of interest" description="Disordered" evidence="1">
    <location>
        <begin position="109"/>
        <end position="243"/>
    </location>
</feature>
<feature type="region of interest" description="Disordered" evidence="1">
    <location>
        <begin position="31"/>
        <end position="66"/>
    </location>
</feature>
<feature type="signal peptide" evidence="2">
    <location>
        <begin position="1"/>
        <end position="30"/>
    </location>
</feature>
<keyword evidence="4" id="KW-1185">Reference proteome</keyword>
<dbReference type="KEGG" id="euz:DVS28_b0526"/>
<evidence type="ECO:0000256" key="1">
    <source>
        <dbReference type="SAM" id="MobiDB-lite"/>
    </source>
</evidence>
<evidence type="ECO:0000256" key="2">
    <source>
        <dbReference type="SAM" id="SignalP"/>
    </source>
</evidence>
<dbReference type="Proteomes" id="UP000264006">
    <property type="component" value="Plasmid pEDY32-46I"/>
</dbReference>
<feature type="region of interest" description="Disordered" evidence="1">
    <location>
        <begin position="264"/>
        <end position="314"/>
    </location>
</feature>
<feature type="compositionally biased region" description="Low complexity" evidence="1">
    <location>
        <begin position="225"/>
        <end position="243"/>
    </location>
</feature>
<keyword evidence="2" id="KW-0732">Signal</keyword>
<feature type="chain" id="PRO_5039145804" evidence="2">
    <location>
        <begin position="31"/>
        <end position="314"/>
    </location>
</feature>
<protein>
    <submittedName>
        <fullName evidence="3">Vitamin B12 ABC transporter, B12-binding component BtuF</fullName>
    </submittedName>
</protein>
<accession>A0A346Y719</accession>
<feature type="compositionally biased region" description="Low complexity" evidence="1">
    <location>
        <begin position="31"/>
        <end position="41"/>
    </location>
</feature>
<dbReference type="AlphaFoldDB" id="A0A346Y719"/>
<evidence type="ECO:0000313" key="4">
    <source>
        <dbReference type="Proteomes" id="UP000264006"/>
    </source>
</evidence>
<sequence length="314" mass="30168">MPHPVLSDATRRTQRRAIAGVALATAIALAAPAGDPSPSGATVAQATEHVGPTAGAPSGQPRFPVVPDGIALPGSPDLLADLIGSRDPVDDVPFTSLLVGPDATPLPAAHLPEPGPSVTIAQAGTPTGVAAATRPAIGTPPLDVRPGETAPLEQQDTATSGPAAGDREPTPAGPQPGGAPAEPATDPDPADPGPADPGPADPGPADPGPADPGPADPEPTPTPSAGPVAEVVEALPEPAPSVAEPAAPVIEAIDDVVAAVVDLLPPPPPPSAPAPPPVVPAPPVESVLSAVPAPPPPPASTPVTPVPPVPSIGG</sequence>
<feature type="compositionally biased region" description="Pro residues" evidence="1">
    <location>
        <begin position="264"/>
        <end position="283"/>
    </location>
</feature>
<gene>
    <name evidence="3" type="ORF">DVS28_b0526</name>
</gene>
<geneLocation type="plasmid" evidence="4">
    <name>pedy32-46i</name>
</geneLocation>
<name>A0A346Y719_9ACTN</name>
<feature type="compositionally biased region" description="Pro residues" evidence="1">
    <location>
        <begin position="292"/>
        <end position="314"/>
    </location>
</feature>